<evidence type="ECO:0000259" key="3">
    <source>
        <dbReference type="Pfam" id="PF16321"/>
    </source>
</evidence>
<evidence type="ECO:0000313" key="4">
    <source>
        <dbReference type="EMBL" id="SEH82749.1"/>
    </source>
</evidence>
<sequence length="175" mass="20405">MKTTITAKKMQIPTNFTEYAEKRIDSRLGKFFGDEADAKIVISEIKTQIILELTVKYNSIIFRAERSAEDKYVALDDAIDKIIRQIRKNKTKVEKKLKDTAFKEAFAYPVPETVDYEVIKHKKFKMRPMDIDEAILQMNMLSHEFFMFTNADSGQINVVYKRDDGNYAVLEPDME</sequence>
<dbReference type="Pfam" id="PF02482">
    <property type="entry name" value="Ribosomal_S30AE"/>
    <property type="match status" value="1"/>
</dbReference>
<dbReference type="Gene3D" id="3.30.160.100">
    <property type="entry name" value="Ribosome hibernation promotion factor-like"/>
    <property type="match status" value="1"/>
</dbReference>
<dbReference type="PANTHER" id="PTHR33231">
    <property type="entry name" value="30S RIBOSOMAL PROTEIN"/>
    <property type="match status" value="1"/>
</dbReference>
<dbReference type="InterPro" id="IPR036567">
    <property type="entry name" value="RHF-like"/>
</dbReference>
<dbReference type="RefSeq" id="WP_028516578.1">
    <property type="nucleotide sequence ID" value="NZ_FNWV01000015.1"/>
</dbReference>
<dbReference type="Proteomes" id="UP000183190">
    <property type="component" value="Unassembled WGS sequence"/>
</dbReference>
<dbReference type="SUPFAM" id="SSF69754">
    <property type="entry name" value="Ribosome binding protein Y (YfiA homologue)"/>
    <property type="match status" value="1"/>
</dbReference>
<dbReference type="GO" id="GO:0043024">
    <property type="term" value="F:ribosomal small subunit binding"/>
    <property type="evidence" value="ECO:0007669"/>
    <property type="project" value="TreeGrafter"/>
</dbReference>
<evidence type="ECO:0000256" key="1">
    <source>
        <dbReference type="ARBA" id="ARBA00022845"/>
    </source>
</evidence>
<comment type="function">
    <text evidence="2">Required for dimerization of active 70S ribosomes into 100S ribosomes in stationary phase; 100S ribosomes are translationally inactive and sometimes present during exponential growth.</text>
</comment>
<evidence type="ECO:0000256" key="2">
    <source>
        <dbReference type="HAMAP-Rule" id="MF_00839"/>
    </source>
</evidence>
<comment type="subcellular location">
    <subcellularLocation>
        <location evidence="2">Cytoplasm</location>
    </subcellularLocation>
</comment>
<dbReference type="HAMAP" id="MF_00839">
    <property type="entry name" value="HPF"/>
    <property type="match status" value="1"/>
</dbReference>
<dbReference type="PANTHER" id="PTHR33231:SF1">
    <property type="entry name" value="30S RIBOSOMAL PROTEIN"/>
    <property type="match status" value="1"/>
</dbReference>
<organism evidence="4 5">
    <name type="scientific">Ruminococcus flavefaciens</name>
    <dbReference type="NCBI Taxonomy" id="1265"/>
    <lineage>
        <taxon>Bacteria</taxon>
        <taxon>Bacillati</taxon>
        <taxon>Bacillota</taxon>
        <taxon>Clostridia</taxon>
        <taxon>Eubacteriales</taxon>
        <taxon>Oscillospiraceae</taxon>
        <taxon>Ruminococcus</taxon>
    </lineage>
</organism>
<comment type="subunit">
    <text evidence="2">Interacts with 100S ribosomes.</text>
</comment>
<dbReference type="InterPro" id="IPR003489">
    <property type="entry name" value="RHF/RaiA"/>
</dbReference>
<dbReference type="InterPro" id="IPR032528">
    <property type="entry name" value="Ribosom_S30AE_C"/>
</dbReference>
<keyword evidence="2" id="KW-0963">Cytoplasm</keyword>
<dbReference type="CDD" id="cd00552">
    <property type="entry name" value="RaiA"/>
    <property type="match status" value="1"/>
</dbReference>
<keyword evidence="1 2" id="KW-0810">Translation regulation</keyword>
<dbReference type="GO" id="GO:0045900">
    <property type="term" value="P:negative regulation of translational elongation"/>
    <property type="evidence" value="ECO:0007669"/>
    <property type="project" value="TreeGrafter"/>
</dbReference>
<dbReference type="InterPro" id="IPR038416">
    <property type="entry name" value="Ribosom_S30AE_C_sf"/>
</dbReference>
<dbReference type="NCBIfam" id="TIGR00741">
    <property type="entry name" value="yfiA"/>
    <property type="match status" value="1"/>
</dbReference>
<dbReference type="AlphaFoldDB" id="A0A1H6L3L2"/>
<comment type="similarity">
    <text evidence="2">Belongs to the HPF/YfiA ribosome-associated protein family. Long HPF subfamily.</text>
</comment>
<dbReference type="Gene3D" id="3.30.505.50">
    <property type="entry name" value="Sigma 54 modulation/S30EA ribosomal protein, C-terminal domain"/>
    <property type="match status" value="1"/>
</dbReference>
<dbReference type="GeneID" id="42536936"/>
<gene>
    <name evidence="2" type="primary">hpf</name>
    <name evidence="4" type="ORF">SAMN02910265_02911</name>
</gene>
<proteinExistence type="inferred from homology"/>
<accession>A0A1H6L3L2</accession>
<evidence type="ECO:0000313" key="5">
    <source>
        <dbReference type="Proteomes" id="UP000183190"/>
    </source>
</evidence>
<protein>
    <recommendedName>
        <fullName evidence="2">Ribosome hibernation promoting factor</fullName>
        <shortName evidence="2">HPF</shortName>
    </recommendedName>
</protein>
<dbReference type="InterPro" id="IPR050574">
    <property type="entry name" value="HPF/YfiA_ribosome-assoc"/>
</dbReference>
<feature type="domain" description="Sigma 54 modulation/S30EA ribosomal protein C-terminal" evidence="3">
    <location>
        <begin position="117"/>
        <end position="168"/>
    </location>
</feature>
<dbReference type="GO" id="GO:0022627">
    <property type="term" value="C:cytosolic small ribosomal subunit"/>
    <property type="evidence" value="ECO:0007669"/>
    <property type="project" value="TreeGrafter"/>
</dbReference>
<name>A0A1H6L3L2_RUMFL</name>
<reference evidence="4 5" key="1">
    <citation type="submission" date="2016-10" db="EMBL/GenBank/DDBJ databases">
        <authorList>
            <person name="de Groot N.N."/>
        </authorList>
    </citation>
    <scope>NUCLEOTIDE SEQUENCE [LARGE SCALE GENOMIC DNA]</scope>
    <source>
        <strain evidence="4 5">YAD2003</strain>
    </source>
</reference>
<dbReference type="InterPro" id="IPR034694">
    <property type="entry name" value="HPF_long/plastid"/>
</dbReference>
<dbReference type="EMBL" id="FNWV01000015">
    <property type="protein sequence ID" value="SEH82749.1"/>
    <property type="molecule type" value="Genomic_DNA"/>
</dbReference>
<dbReference type="OrthoDB" id="9794975at2"/>
<dbReference type="Pfam" id="PF16321">
    <property type="entry name" value="Ribosom_S30AE_C"/>
    <property type="match status" value="1"/>
</dbReference>